<dbReference type="RefSeq" id="WP_151533818.1">
    <property type="nucleotide sequence ID" value="NZ_WBOS01000002.1"/>
</dbReference>
<feature type="transmembrane region" description="Helical" evidence="1">
    <location>
        <begin position="44"/>
        <end position="62"/>
    </location>
</feature>
<reference evidence="2 3" key="1">
    <citation type="journal article" date="2016" name="Antonie Van Leeuwenhoek">
        <title>Bacillus depressus sp. nov., isolated from soil of a sunflower field.</title>
        <authorList>
            <person name="Wei X."/>
            <person name="Xin D."/>
            <person name="Xin Y."/>
            <person name="Zhang H."/>
            <person name="Wang T."/>
            <person name="Zhang J."/>
        </authorList>
    </citation>
    <scope>NUCLEOTIDE SEQUENCE [LARGE SCALE GENOMIC DNA]</scope>
    <source>
        <strain evidence="2 3">BZ1</strain>
    </source>
</reference>
<keyword evidence="1" id="KW-0472">Membrane</keyword>
<evidence type="ECO:0000313" key="3">
    <source>
        <dbReference type="Proteomes" id="UP000481030"/>
    </source>
</evidence>
<proteinExistence type="predicted"/>
<protein>
    <submittedName>
        <fullName evidence="2">Uncharacterized protein</fullName>
    </submittedName>
</protein>
<comment type="caution">
    <text evidence="2">The sequence shown here is derived from an EMBL/GenBank/DDBJ whole genome shotgun (WGS) entry which is preliminary data.</text>
</comment>
<keyword evidence="1" id="KW-0812">Transmembrane</keyword>
<name>A0A6L3V9B1_9BACI</name>
<keyword evidence="1" id="KW-1133">Transmembrane helix</keyword>
<sequence>MSSVTGVFFTIGFVFLAGGIYCMLAMRKPGFYPPKYILKKRAAALGAGGTVLLLLGVIMYSLK</sequence>
<organism evidence="2 3">
    <name type="scientific">Cytobacillus depressus</name>
    <dbReference type="NCBI Taxonomy" id="1602942"/>
    <lineage>
        <taxon>Bacteria</taxon>
        <taxon>Bacillati</taxon>
        <taxon>Bacillota</taxon>
        <taxon>Bacilli</taxon>
        <taxon>Bacillales</taxon>
        <taxon>Bacillaceae</taxon>
        <taxon>Cytobacillus</taxon>
    </lineage>
</organism>
<dbReference type="Proteomes" id="UP000481030">
    <property type="component" value="Unassembled WGS sequence"/>
</dbReference>
<keyword evidence="3" id="KW-1185">Reference proteome</keyword>
<dbReference type="InterPro" id="IPR058724">
    <property type="entry name" value="YhzF"/>
</dbReference>
<evidence type="ECO:0000313" key="2">
    <source>
        <dbReference type="EMBL" id="KAB2337133.1"/>
    </source>
</evidence>
<dbReference type="AlphaFoldDB" id="A0A6L3V9B1"/>
<feature type="transmembrane region" description="Helical" evidence="1">
    <location>
        <begin position="6"/>
        <end position="24"/>
    </location>
</feature>
<dbReference type="EMBL" id="WBOS01000002">
    <property type="protein sequence ID" value="KAB2337133.1"/>
    <property type="molecule type" value="Genomic_DNA"/>
</dbReference>
<gene>
    <name evidence="2" type="ORF">F7731_05775</name>
</gene>
<dbReference type="Pfam" id="PF26302">
    <property type="entry name" value="YhzF"/>
    <property type="match status" value="1"/>
</dbReference>
<accession>A0A6L3V9B1</accession>
<evidence type="ECO:0000256" key="1">
    <source>
        <dbReference type="SAM" id="Phobius"/>
    </source>
</evidence>